<keyword evidence="2" id="KW-1185">Reference proteome</keyword>
<accession>A0A4V1L255</accession>
<name>A0A4V1L255_9BRAD</name>
<evidence type="ECO:0000313" key="1">
    <source>
        <dbReference type="EMBL" id="RXH28167.1"/>
    </source>
</evidence>
<dbReference type="AlphaFoldDB" id="A0A4V1L255"/>
<sequence length="94" mass="10485">MERMSTGRKLKEGLSLSCSKMEMRFILKNGLLCINGVADINQQMMMTRVLVIVARMRHAHVAQPEPNPEPGSDFLTIMRGNEVELCVLGGRLAL</sequence>
<comment type="caution">
    <text evidence="1">The sequence shown here is derived from an EMBL/GenBank/DDBJ whole genome shotgun (WGS) entry which is preliminary data.</text>
</comment>
<protein>
    <submittedName>
        <fullName evidence="1">Uncharacterized protein</fullName>
    </submittedName>
</protein>
<dbReference type="Proteomes" id="UP000289546">
    <property type="component" value="Unassembled WGS sequence"/>
</dbReference>
<evidence type="ECO:0000313" key="2">
    <source>
        <dbReference type="Proteomes" id="UP000289546"/>
    </source>
</evidence>
<gene>
    <name evidence="1" type="ORF">XH99_14990</name>
</gene>
<dbReference type="EMBL" id="LBJQ01000075">
    <property type="protein sequence ID" value="RXH28167.1"/>
    <property type="molecule type" value="Genomic_DNA"/>
</dbReference>
<organism evidence="1 2">
    <name type="scientific">Bradyrhizobium nanningense</name>
    <dbReference type="NCBI Taxonomy" id="1325118"/>
    <lineage>
        <taxon>Bacteria</taxon>
        <taxon>Pseudomonadati</taxon>
        <taxon>Pseudomonadota</taxon>
        <taxon>Alphaproteobacteria</taxon>
        <taxon>Hyphomicrobiales</taxon>
        <taxon>Nitrobacteraceae</taxon>
        <taxon>Bradyrhizobium</taxon>
    </lineage>
</organism>
<reference evidence="1 2" key="1">
    <citation type="submission" date="2015-04" db="EMBL/GenBank/DDBJ databases">
        <title>Comparative genomics of rhizobia nodulating Arachis hypogaea in China.</title>
        <authorList>
            <person name="Li Y."/>
        </authorList>
    </citation>
    <scope>NUCLEOTIDE SEQUENCE [LARGE SCALE GENOMIC DNA]</scope>
    <source>
        <strain evidence="1 2">CCBAU 51757</strain>
    </source>
</reference>
<proteinExistence type="predicted"/>